<sequence>MLCHNLHIDVTTKLYFETDQGLDNIDVNPVIIPPEEDDGIDEMGGLPIDVTQQLDKAQEMIRDCAEYTLNSFKNFAAAEVDEITLKFGIKLGGEAGIPYISKGTAESNIEIEIKCKFPQ</sequence>
<dbReference type="AlphaFoldDB" id="A3IRU0"/>
<protein>
    <recommendedName>
        <fullName evidence="1">Trypsin-co-occurring domain-containing protein</fullName>
    </recommendedName>
</protein>
<dbReference type="Pfam" id="PF19493">
    <property type="entry name" value="Trypco1"/>
    <property type="match status" value="1"/>
</dbReference>
<evidence type="ECO:0000313" key="2">
    <source>
        <dbReference type="EMBL" id="EAZ90791.1"/>
    </source>
</evidence>
<dbReference type="Proteomes" id="UP000003781">
    <property type="component" value="Unassembled WGS sequence"/>
</dbReference>
<dbReference type="EMBL" id="AAXW01000020">
    <property type="protein sequence ID" value="EAZ90791.1"/>
    <property type="molecule type" value="Genomic_DNA"/>
</dbReference>
<name>A3IRU0_9CHRO</name>
<keyword evidence="3" id="KW-1185">Reference proteome</keyword>
<proteinExistence type="predicted"/>
<evidence type="ECO:0000259" key="1">
    <source>
        <dbReference type="Pfam" id="PF19493"/>
    </source>
</evidence>
<feature type="domain" description="Trypsin-co-occurring" evidence="1">
    <location>
        <begin position="14"/>
        <end position="117"/>
    </location>
</feature>
<dbReference type="NCBIfam" id="NF041216">
    <property type="entry name" value="CU044_2847_fam"/>
    <property type="match status" value="1"/>
</dbReference>
<dbReference type="InterPro" id="IPR045794">
    <property type="entry name" value="Trypco1"/>
</dbReference>
<comment type="caution">
    <text evidence="2">The sequence shown here is derived from an EMBL/GenBank/DDBJ whole genome shotgun (WGS) entry which is preliminary data.</text>
</comment>
<evidence type="ECO:0000313" key="3">
    <source>
        <dbReference type="Proteomes" id="UP000003781"/>
    </source>
</evidence>
<gene>
    <name evidence="2" type="ORF">CY0110_30206</name>
</gene>
<reference evidence="2 3" key="1">
    <citation type="submission" date="2007-03" db="EMBL/GenBank/DDBJ databases">
        <authorList>
            <person name="Stal L."/>
            <person name="Ferriera S."/>
            <person name="Johnson J."/>
            <person name="Kravitz S."/>
            <person name="Beeson K."/>
            <person name="Sutton G."/>
            <person name="Rogers Y.-H."/>
            <person name="Friedman R."/>
            <person name="Frazier M."/>
            <person name="Venter J.C."/>
        </authorList>
    </citation>
    <scope>NUCLEOTIDE SEQUENCE [LARGE SCALE GENOMIC DNA]</scope>
    <source>
        <strain evidence="2 3">CCY0110</strain>
    </source>
</reference>
<accession>A3IRU0</accession>
<dbReference type="eggNOG" id="ENOG5030PKE">
    <property type="taxonomic scope" value="Bacteria"/>
</dbReference>
<organism evidence="2 3">
    <name type="scientific">Crocosphaera chwakensis CCY0110</name>
    <dbReference type="NCBI Taxonomy" id="391612"/>
    <lineage>
        <taxon>Bacteria</taxon>
        <taxon>Bacillati</taxon>
        <taxon>Cyanobacteriota</taxon>
        <taxon>Cyanophyceae</taxon>
        <taxon>Oscillatoriophycideae</taxon>
        <taxon>Chroococcales</taxon>
        <taxon>Aphanothecaceae</taxon>
        <taxon>Crocosphaera</taxon>
        <taxon>Crocosphaera chwakensis</taxon>
    </lineage>
</organism>